<comment type="caution">
    <text evidence="2">The sequence shown here is derived from an EMBL/GenBank/DDBJ whole genome shotgun (WGS) entry which is preliminary data.</text>
</comment>
<feature type="compositionally biased region" description="Low complexity" evidence="1">
    <location>
        <begin position="856"/>
        <end position="865"/>
    </location>
</feature>
<dbReference type="PANTHER" id="PTHR48209:SF3">
    <property type="entry name" value="SYNDECAN_NEUREXIN DOMAIN-CONTAINING PROTEIN"/>
    <property type="match status" value="1"/>
</dbReference>
<feature type="compositionally biased region" description="Low complexity" evidence="1">
    <location>
        <begin position="928"/>
        <end position="960"/>
    </location>
</feature>
<evidence type="ECO:0000313" key="2">
    <source>
        <dbReference type="EMBL" id="TFY63561.1"/>
    </source>
</evidence>
<feature type="region of interest" description="Disordered" evidence="1">
    <location>
        <begin position="435"/>
        <end position="566"/>
    </location>
</feature>
<feature type="region of interest" description="Disordered" evidence="1">
    <location>
        <begin position="168"/>
        <end position="380"/>
    </location>
</feature>
<feature type="compositionally biased region" description="Basic and acidic residues" evidence="1">
    <location>
        <begin position="506"/>
        <end position="532"/>
    </location>
</feature>
<organism evidence="2 3">
    <name type="scientific">Dentipellis fragilis</name>
    <dbReference type="NCBI Taxonomy" id="205917"/>
    <lineage>
        <taxon>Eukaryota</taxon>
        <taxon>Fungi</taxon>
        <taxon>Dikarya</taxon>
        <taxon>Basidiomycota</taxon>
        <taxon>Agaricomycotina</taxon>
        <taxon>Agaricomycetes</taxon>
        <taxon>Russulales</taxon>
        <taxon>Hericiaceae</taxon>
        <taxon>Dentipellis</taxon>
    </lineage>
</organism>
<feature type="compositionally biased region" description="Acidic residues" evidence="1">
    <location>
        <begin position="879"/>
        <end position="891"/>
    </location>
</feature>
<feature type="compositionally biased region" description="Pro residues" evidence="1">
    <location>
        <begin position="583"/>
        <end position="602"/>
    </location>
</feature>
<dbReference type="OrthoDB" id="3271071at2759"/>
<feature type="region of interest" description="Disordered" evidence="1">
    <location>
        <begin position="1"/>
        <end position="63"/>
    </location>
</feature>
<dbReference type="STRING" id="205917.A0A4Y9YPW1"/>
<feature type="compositionally biased region" description="Gly residues" evidence="1">
    <location>
        <begin position="365"/>
        <end position="375"/>
    </location>
</feature>
<accession>A0A4Y9YPW1</accession>
<keyword evidence="3" id="KW-1185">Reference proteome</keyword>
<feature type="compositionally biased region" description="Acidic residues" evidence="1">
    <location>
        <begin position="45"/>
        <end position="57"/>
    </location>
</feature>
<gene>
    <name evidence="2" type="ORF">EVG20_g6269</name>
</gene>
<feature type="compositionally biased region" description="Basic and acidic residues" evidence="1">
    <location>
        <begin position="229"/>
        <end position="265"/>
    </location>
</feature>
<feature type="region of interest" description="Disordered" evidence="1">
    <location>
        <begin position="578"/>
        <end position="606"/>
    </location>
</feature>
<feature type="region of interest" description="Disordered" evidence="1">
    <location>
        <begin position="86"/>
        <end position="156"/>
    </location>
</feature>
<feature type="compositionally biased region" description="Acidic residues" evidence="1">
    <location>
        <begin position="293"/>
        <end position="306"/>
    </location>
</feature>
<feature type="compositionally biased region" description="Basic residues" evidence="1">
    <location>
        <begin position="1017"/>
        <end position="1028"/>
    </location>
</feature>
<feature type="compositionally biased region" description="Acidic residues" evidence="1">
    <location>
        <begin position="192"/>
        <end position="228"/>
    </location>
</feature>
<dbReference type="PANTHER" id="PTHR48209">
    <property type="entry name" value="AGL056WP"/>
    <property type="match status" value="1"/>
</dbReference>
<feature type="compositionally biased region" description="Acidic residues" evidence="1">
    <location>
        <begin position="173"/>
        <end position="182"/>
    </location>
</feature>
<proteinExistence type="predicted"/>
<feature type="compositionally biased region" description="Basic and acidic residues" evidence="1">
    <location>
        <begin position="961"/>
        <end position="982"/>
    </location>
</feature>
<dbReference type="Proteomes" id="UP000298327">
    <property type="component" value="Unassembled WGS sequence"/>
</dbReference>
<name>A0A4Y9YPW1_9AGAM</name>
<evidence type="ECO:0000256" key="1">
    <source>
        <dbReference type="SAM" id="MobiDB-lite"/>
    </source>
</evidence>
<dbReference type="EMBL" id="SEOQ01000410">
    <property type="protein sequence ID" value="TFY63561.1"/>
    <property type="molecule type" value="Genomic_DNA"/>
</dbReference>
<sequence>MIQSAQVFSPAPSRDPRENLRVLQSPIKPLASPLKKGYRAPSPEEHDEEEEEEEEIVLVDGDCPRVVQEEKDLVILEDVEVVEPPPMPALVQATPVRGGTQPLSVQKRNGQAGTRTPVRTGGWVGRLQSTPQPQPQPAPVQQYQTPQRPARPSLHRAVLIRSAQRAVMRVEMEQEEEEEEKEVEMTVVTAEDTIEEDDEPEEDQEREVSENEEDAEGDNDGGKDEEEDERSRPLWRKSLEAVRNGWERIRSRSRSPEKGEQALRQDEEEEDITEAQAPHDSDEEEDEHHSADEDGSDADENLEYDDNASSADAAFHAEIPHFTPQRAQQPARVVRTGPAPLFMTPQPLRPSSGKADRVRGLGRLSHGGFGAGGPGPSWKVRDIVVPLKGGDEDEVKREATEEWMLEMGERRRVSAEERKVSTELQALAVIGGSSCRRRGTQAIQERRRSAYMAPDPFFGSQIPGARRSDLPAPTPVPSTPSAPRSPVKDRLREEDDEKEETSVLLERMREMVEGLQRRRSGKMDDEAKEALRKQLTQEQEKGETASDVEEEMQDDEQGDEDSREYSAMDVDEPEIIPNQAIPAPVPAPVPAPLQYSQPPPQTPDMLDLKHVFSTAQLAARTPRMDGVRELFGAPAQETVHTPKFAGVREMYLREQPREVPSPNYEGVEEMMATPAGYRVPEPVQDEVAEAESVEEEDGPASGRSTPDEPAPALTRSTRGRRAPVATIAPVNKTTTRRRMPTDGSTMGDDEATPDVGAPPPRAGRKAAAPGEKPKGAIVRRTRKEIEEPAPVPAKTTARGKKADMATTTKIATKATTSTAASRVRATRKPVDSAPSTDDEPAAKPPVRKARGAKTPGASEESTATTRTRRGAKAKAQAVSDDDPMDSIDQPEDAPAPPATTARRTAKSKAVEDDTTTDTALRNTRGRKTPTTAAPPAAATRSTTTAKGRAAASAKKVASSEVKVKKEKENTPEVSGREEEEKPAPAAKATVRAKRGTAASKAKAQSEPEREVAEVKTRAPRTRAASARK</sequence>
<protein>
    <submittedName>
        <fullName evidence="2">Uncharacterized protein</fullName>
    </submittedName>
</protein>
<feature type="compositionally biased region" description="Basic and acidic residues" evidence="1">
    <location>
        <begin position="1003"/>
        <end position="1016"/>
    </location>
</feature>
<evidence type="ECO:0000313" key="3">
    <source>
        <dbReference type="Proteomes" id="UP000298327"/>
    </source>
</evidence>
<feature type="compositionally biased region" description="Acidic residues" evidence="1">
    <location>
        <begin position="683"/>
        <end position="698"/>
    </location>
</feature>
<feature type="compositionally biased region" description="Acidic residues" evidence="1">
    <location>
        <begin position="546"/>
        <end position="562"/>
    </location>
</feature>
<feature type="region of interest" description="Disordered" evidence="1">
    <location>
        <begin position="676"/>
        <end position="1028"/>
    </location>
</feature>
<reference evidence="2 3" key="1">
    <citation type="submission" date="2019-02" db="EMBL/GenBank/DDBJ databases">
        <title>Genome sequencing of the rare red list fungi Dentipellis fragilis.</title>
        <authorList>
            <person name="Buettner E."/>
            <person name="Kellner H."/>
        </authorList>
    </citation>
    <scope>NUCLEOTIDE SEQUENCE [LARGE SCALE GENOMIC DNA]</scope>
    <source>
        <strain evidence="2 3">DSM 105465</strain>
    </source>
</reference>
<feature type="compositionally biased region" description="Low complexity" evidence="1">
    <location>
        <begin position="804"/>
        <end position="823"/>
    </location>
</feature>
<dbReference type="AlphaFoldDB" id="A0A4Y9YPW1"/>
<feature type="compositionally biased region" description="Polar residues" evidence="1">
    <location>
        <begin position="101"/>
        <end position="114"/>
    </location>
</feature>